<gene>
    <name evidence="1" type="ORF">HAV22_11935</name>
</gene>
<keyword evidence="2" id="KW-1185">Reference proteome</keyword>
<reference evidence="1 2" key="1">
    <citation type="submission" date="2020-03" db="EMBL/GenBank/DDBJ databases">
        <title>Genome sequence of strain Massilia sp. TW-1.</title>
        <authorList>
            <person name="Chaudhary D.K."/>
        </authorList>
    </citation>
    <scope>NUCLEOTIDE SEQUENCE [LARGE SCALE GENOMIC DNA]</scope>
    <source>
        <strain evidence="1 2">TW-1</strain>
    </source>
</reference>
<protein>
    <submittedName>
        <fullName evidence="1">Uncharacterized protein</fullName>
    </submittedName>
</protein>
<organism evidence="1 2">
    <name type="scientific">Telluria antibiotica</name>
    <dbReference type="NCBI Taxonomy" id="2717319"/>
    <lineage>
        <taxon>Bacteria</taxon>
        <taxon>Pseudomonadati</taxon>
        <taxon>Pseudomonadota</taxon>
        <taxon>Betaproteobacteria</taxon>
        <taxon>Burkholderiales</taxon>
        <taxon>Oxalobacteraceae</taxon>
        <taxon>Telluria group</taxon>
        <taxon>Telluria</taxon>
    </lineage>
</organism>
<evidence type="ECO:0000313" key="1">
    <source>
        <dbReference type="EMBL" id="NIA54342.1"/>
    </source>
</evidence>
<evidence type="ECO:0000313" key="2">
    <source>
        <dbReference type="Proteomes" id="UP000716322"/>
    </source>
</evidence>
<accession>A0ABX0PBA9</accession>
<sequence length="68" mass="7278">MHLPANVNPQCTALYGNVFIRFEIPPPQPGDKYRLGLGAIAIGGTTAPPPVFDSCAKPARAGLDYVRR</sequence>
<dbReference type="Proteomes" id="UP000716322">
    <property type="component" value="Unassembled WGS sequence"/>
</dbReference>
<comment type="caution">
    <text evidence="1">The sequence shown here is derived from an EMBL/GenBank/DDBJ whole genome shotgun (WGS) entry which is preliminary data.</text>
</comment>
<name>A0ABX0PBA9_9BURK</name>
<proteinExistence type="predicted"/>
<dbReference type="EMBL" id="JAAQOM010000006">
    <property type="protein sequence ID" value="NIA54342.1"/>
    <property type="molecule type" value="Genomic_DNA"/>
</dbReference>
<dbReference type="RefSeq" id="WP_166859295.1">
    <property type="nucleotide sequence ID" value="NZ_JAAQOM010000006.1"/>
</dbReference>